<dbReference type="Pfam" id="PF06985">
    <property type="entry name" value="HET"/>
    <property type="match status" value="1"/>
</dbReference>
<evidence type="ECO:0000313" key="2">
    <source>
        <dbReference type="EMBL" id="KAF2650933.1"/>
    </source>
</evidence>
<evidence type="ECO:0000259" key="1">
    <source>
        <dbReference type="Pfam" id="PF06985"/>
    </source>
</evidence>
<dbReference type="PANTHER" id="PTHR39596">
    <property type="match status" value="1"/>
</dbReference>
<feature type="domain" description="Heterokaryon incompatibility" evidence="1">
    <location>
        <begin position="299"/>
        <end position="409"/>
    </location>
</feature>
<dbReference type="Proteomes" id="UP000799324">
    <property type="component" value="Unassembled WGS sequence"/>
</dbReference>
<gene>
    <name evidence="2" type="ORF">K491DRAFT_607929</name>
</gene>
<dbReference type="PANTHER" id="PTHR39596:SF2">
    <property type="entry name" value="HET DOMAIN PROTEIN (AFU_ORTHOLOGUE AFUA_1G17550)-RELATED"/>
    <property type="match status" value="1"/>
</dbReference>
<keyword evidence="3" id="KW-1185">Reference proteome</keyword>
<dbReference type="EMBL" id="MU004440">
    <property type="protein sequence ID" value="KAF2650933.1"/>
    <property type="molecule type" value="Genomic_DNA"/>
</dbReference>
<sequence length="790" mass="90214">MDHLESPHNPLFPPRNIPVLNSVPYDKLDFFGYPSRCGFNESRLLAGDFSQDLSNQMAGFLQNWLYFGVLWEVLGDAGSQDRFVEPDMDFEHGRVSTTMLEDSVCLRLSEPLIKDTIQRIRHCLTRLHTFCCLASTTDDTRAFAAKWSLPAEVDLSFRVLGTYLWPAFFWNTDYCLFFPVGYSTLLRMKDLGWCLSEITMLAGHFSPSALEYISTLPRLANGLDHSTCGSTLCVARQLNIATYETKHASPNCTCEHIWSPLKQVLRILGKRQIPLLSMDISDRGDINLHVESYIEGQDYVAFSHVWSDGLGNPVTNSLPRCQYCRLKKLLDGLCATTTTWHLVNTAQFDAVYRRYRNRSVRFWLDTLCIPVDSKYAKERLTALQLMKETYQLAKRVLILDSELESHATHSPVETFMRVSICGWMRRLWTLQEGALGVRLYVKLKDGYTDLEAAHEAWVGWPSYRKKTGRIRWDVLSDVRQTLRSHTAMSIDASTFYWKLRILRAAFALPHPQRHLVGITMPHLFRPGDPLRVNAAIMEAFSASIYRSTSREDDEFTCLASLLTWDITKLREMPIDERMHHLLSSQTTLPQSLIFLAGPRIDKDGWRWAVSRFGNHGYKQLNVRNFDVTPGTVNTGGFTVDLCCILHSRGFDSNIPDEFVIQMHDNLGGAWIRVTRHEDQHQNHPKEVQNSAYGQHGPYFAVLFFLPFLLNGINSVSANFANVRAAAAVVSIFETQCDIFNADVSVNCSVEYLAHLDVLEVDAACVMQNRNANCKVFEERAWCLKRKRTVV</sequence>
<dbReference type="InterPro" id="IPR010730">
    <property type="entry name" value="HET"/>
</dbReference>
<dbReference type="AlphaFoldDB" id="A0A6A6SWH2"/>
<name>A0A6A6SWH2_9PLEO</name>
<reference evidence="2" key="1">
    <citation type="journal article" date="2020" name="Stud. Mycol.">
        <title>101 Dothideomycetes genomes: a test case for predicting lifestyles and emergence of pathogens.</title>
        <authorList>
            <person name="Haridas S."/>
            <person name="Albert R."/>
            <person name="Binder M."/>
            <person name="Bloem J."/>
            <person name="Labutti K."/>
            <person name="Salamov A."/>
            <person name="Andreopoulos B."/>
            <person name="Baker S."/>
            <person name="Barry K."/>
            <person name="Bills G."/>
            <person name="Bluhm B."/>
            <person name="Cannon C."/>
            <person name="Castanera R."/>
            <person name="Culley D."/>
            <person name="Daum C."/>
            <person name="Ezra D."/>
            <person name="Gonzalez J."/>
            <person name="Henrissat B."/>
            <person name="Kuo A."/>
            <person name="Liang C."/>
            <person name="Lipzen A."/>
            <person name="Lutzoni F."/>
            <person name="Magnuson J."/>
            <person name="Mondo S."/>
            <person name="Nolan M."/>
            <person name="Ohm R."/>
            <person name="Pangilinan J."/>
            <person name="Park H.-J."/>
            <person name="Ramirez L."/>
            <person name="Alfaro M."/>
            <person name="Sun H."/>
            <person name="Tritt A."/>
            <person name="Yoshinaga Y."/>
            <person name="Zwiers L.-H."/>
            <person name="Turgeon B."/>
            <person name="Goodwin S."/>
            <person name="Spatafora J."/>
            <person name="Crous P."/>
            <person name="Grigoriev I."/>
        </authorList>
    </citation>
    <scope>NUCLEOTIDE SEQUENCE</scope>
    <source>
        <strain evidence="2">CBS 122681</strain>
    </source>
</reference>
<dbReference type="OrthoDB" id="2426273at2759"/>
<proteinExistence type="predicted"/>
<protein>
    <recommendedName>
        <fullName evidence="1">Heterokaryon incompatibility domain-containing protein</fullName>
    </recommendedName>
</protein>
<accession>A0A6A6SWH2</accession>
<organism evidence="2 3">
    <name type="scientific">Lophiostoma macrostomum CBS 122681</name>
    <dbReference type="NCBI Taxonomy" id="1314788"/>
    <lineage>
        <taxon>Eukaryota</taxon>
        <taxon>Fungi</taxon>
        <taxon>Dikarya</taxon>
        <taxon>Ascomycota</taxon>
        <taxon>Pezizomycotina</taxon>
        <taxon>Dothideomycetes</taxon>
        <taxon>Pleosporomycetidae</taxon>
        <taxon>Pleosporales</taxon>
        <taxon>Lophiostomataceae</taxon>
        <taxon>Lophiostoma</taxon>
    </lineage>
</organism>
<evidence type="ECO:0000313" key="3">
    <source>
        <dbReference type="Proteomes" id="UP000799324"/>
    </source>
</evidence>